<sequence length="277" mass="29546">MTMVRSVSQLCIRGLSIVSVVLGMASLSVASDLSCLILPYMEVAIGSPVEGLLESVTVERGDVVKKGQVLATLESSVEKATVALARAKAGVEAEVRTSIVKEEFALRKLARASDLVKSSSIAAHEADEAKTEKRLAEIAHAEAVENTRLAELELQRSTAALSLRTIRSPIAGVVVERHQHPGELVNKDPILKLAQIDPLRVEVFAPLPMLGQVAVGMQADVRPSDPPGGVYKARVSIVNKVVDSASGTFGIRLEIPNHDHRLSAGLHCSVNFLSSQK</sequence>
<evidence type="ECO:0000313" key="5">
    <source>
        <dbReference type="Proteomes" id="UP000248168"/>
    </source>
</evidence>
<feature type="domain" description="CzcB-like barrel-sandwich hybrid" evidence="3">
    <location>
        <begin position="44"/>
        <end position="188"/>
    </location>
</feature>
<dbReference type="AlphaFoldDB" id="A0A330LD11"/>
<dbReference type="InterPro" id="IPR058647">
    <property type="entry name" value="BSH_CzcB-like"/>
</dbReference>
<accession>A0A330LD11</accession>
<evidence type="ECO:0000259" key="3">
    <source>
        <dbReference type="Pfam" id="PF25973"/>
    </source>
</evidence>
<gene>
    <name evidence="4" type="ORF">NITLEN_90141</name>
</gene>
<proteinExistence type="inferred from homology"/>
<reference evidence="5" key="1">
    <citation type="submission" date="2018-04" db="EMBL/GenBank/DDBJ databases">
        <authorList>
            <person name="Lucker S."/>
            <person name="Sakoula D."/>
        </authorList>
    </citation>
    <scope>NUCLEOTIDE SEQUENCE [LARGE SCALE GENOMIC DNA]</scope>
</reference>
<dbReference type="InParanoid" id="A0A330LD11"/>
<dbReference type="InterPro" id="IPR006143">
    <property type="entry name" value="RND_pump_MFP"/>
</dbReference>
<name>A0A330LD11_9BACT</name>
<organism evidence="4 5">
    <name type="scientific">Nitrospira lenta</name>
    <dbReference type="NCBI Taxonomy" id="1436998"/>
    <lineage>
        <taxon>Bacteria</taxon>
        <taxon>Pseudomonadati</taxon>
        <taxon>Nitrospirota</taxon>
        <taxon>Nitrospiria</taxon>
        <taxon>Nitrospirales</taxon>
        <taxon>Nitrospiraceae</taxon>
        <taxon>Nitrospira</taxon>
    </lineage>
</organism>
<dbReference type="EMBL" id="OUNR01000022">
    <property type="protein sequence ID" value="SPP66886.1"/>
    <property type="molecule type" value="Genomic_DNA"/>
</dbReference>
<dbReference type="Pfam" id="PF25954">
    <property type="entry name" value="Beta-barrel_RND_2"/>
    <property type="match status" value="1"/>
</dbReference>
<evidence type="ECO:0000256" key="1">
    <source>
        <dbReference type="ARBA" id="ARBA00009477"/>
    </source>
</evidence>
<dbReference type="GO" id="GO:0015562">
    <property type="term" value="F:efflux transmembrane transporter activity"/>
    <property type="evidence" value="ECO:0007669"/>
    <property type="project" value="TreeGrafter"/>
</dbReference>
<evidence type="ECO:0000259" key="2">
    <source>
        <dbReference type="Pfam" id="PF25954"/>
    </source>
</evidence>
<dbReference type="Gene3D" id="2.40.30.170">
    <property type="match status" value="1"/>
</dbReference>
<dbReference type="Gene3D" id="2.40.50.100">
    <property type="match status" value="1"/>
</dbReference>
<keyword evidence="5" id="KW-1185">Reference proteome</keyword>
<dbReference type="SUPFAM" id="SSF111369">
    <property type="entry name" value="HlyD-like secretion proteins"/>
    <property type="match status" value="1"/>
</dbReference>
<dbReference type="Pfam" id="PF25973">
    <property type="entry name" value="BSH_CzcB"/>
    <property type="match status" value="1"/>
</dbReference>
<dbReference type="Proteomes" id="UP000248168">
    <property type="component" value="Unassembled WGS sequence"/>
</dbReference>
<dbReference type="GO" id="GO:1990281">
    <property type="term" value="C:efflux pump complex"/>
    <property type="evidence" value="ECO:0007669"/>
    <property type="project" value="TreeGrafter"/>
</dbReference>
<dbReference type="Gene3D" id="1.10.287.470">
    <property type="entry name" value="Helix hairpin bin"/>
    <property type="match status" value="1"/>
</dbReference>
<dbReference type="RefSeq" id="WP_219999494.1">
    <property type="nucleotide sequence ID" value="NZ_OUNR01000022.1"/>
</dbReference>
<evidence type="ECO:0000313" key="4">
    <source>
        <dbReference type="EMBL" id="SPP66886.1"/>
    </source>
</evidence>
<comment type="similarity">
    <text evidence="1">Belongs to the membrane fusion protein (MFP) (TC 8.A.1) family.</text>
</comment>
<feature type="domain" description="CusB-like beta-barrel" evidence="2">
    <location>
        <begin position="208"/>
        <end position="274"/>
    </location>
</feature>
<dbReference type="NCBIfam" id="TIGR01730">
    <property type="entry name" value="RND_mfp"/>
    <property type="match status" value="1"/>
</dbReference>
<dbReference type="InterPro" id="IPR058792">
    <property type="entry name" value="Beta-barrel_RND_2"/>
</dbReference>
<protein>
    <submittedName>
        <fullName evidence="4">Putative Secretion protein HlyD family</fullName>
    </submittedName>
</protein>
<dbReference type="PANTHER" id="PTHR30469">
    <property type="entry name" value="MULTIDRUG RESISTANCE PROTEIN MDTA"/>
    <property type="match status" value="1"/>
</dbReference>